<keyword evidence="4" id="KW-1185">Reference proteome</keyword>
<proteinExistence type="predicted"/>
<protein>
    <recommendedName>
        <fullName evidence="2">Peptidase C39-like domain-containing protein</fullName>
    </recommendedName>
</protein>
<dbReference type="InterPro" id="IPR039564">
    <property type="entry name" value="Peptidase_C39-like"/>
</dbReference>
<dbReference type="PATRIC" id="fig|1134406.4.peg.49"/>
<keyword evidence="1" id="KW-0732">Signal</keyword>
<sequence length="292" mass="31125">MPTPHFPQIRASLLAAALLLTTSACGQMDFSRGLESAEVVFAGLDPAKITWFSTPTLTAAPTADPTPTPTTTFTITPTPFQPLPTATITPTPTSVPPTETPQPAPEIPESASLSNIYGTSQQLPLDCESNSATDFARYFAVNIDELEFFNGLPVSDDPETGFVGSVWGPASLPPYGYGVHSGPVASLLRSYGLNAWERRGMSFDDVKVEISAGRPVMVWVVGSVFPGSPVSYTASSGSTATVAYLEHTVLVIGYDSNTVTILDADMLYYRSIDQFLSSWSVLGNMAIVVEQE</sequence>
<feature type="chain" id="PRO_5006133460" description="Peptidase C39-like domain-containing protein" evidence="1">
    <location>
        <begin position="27"/>
        <end position="292"/>
    </location>
</feature>
<name>A0A0P6YAP8_9CHLR</name>
<organism evidence="3 4">
    <name type="scientific">Ornatilinea apprima</name>
    <dbReference type="NCBI Taxonomy" id="1134406"/>
    <lineage>
        <taxon>Bacteria</taxon>
        <taxon>Bacillati</taxon>
        <taxon>Chloroflexota</taxon>
        <taxon>Anaerolineae</taxon>
        <taxon>Anaerolineales</taxon>
        <taxon>Anaerolineaceae</taxon>
        <taxon>Ornatilinea</taxon>
    </lineage>
</organism>
<comment type="caution">
    <text evidence="3">The sequence shown here is derived from an EMBL/GenBank/DDBJ whole genome shotgun (WGS) entry which is preliminary data.</text>
</comment>
<evidence type="ECO:0000313" key="4">
    <source>
        <dbReference type="Proteomes" id="UP000050417"/>
    </source>
</evidence>
<dbReference type="AlphaFoldDB" id="A0A0P6YAP8"/>
<accession>A0A0P6YAP8</accession>
<dbReference type="Proteomes" id="UP000050417">
    <property type="component" value="Unassembled WGS sequence"/>
</dbReference>
<dbReference type="PANTHER" id="PTHR37806">
    <property type="entry name" value="LMO0724 PROTEIN"/>
    <property type="match status" value="1"/>
</dbReference>
<feature type="signal peptide" evidence="1">
    <location>
        <begin position="1"/>
        <end position="26"/>
    </location>
</feature>
<dbReference type="STRING" id="1134406.ADN00_03490"/>
<evidence type="ECO:0000259" key="2">
    <source>
        <dbReference type="Pfam" id="PF13529"/>
    </source>
</evidence>
<feature type="domain" description="Peptidase C39-like" evidence="2">
    <location>
        <begin position="121"/>
        <end position="263"/>
    </location>
</feature>
<evidence type="ECO:0000256" key="1">
    <source>
        <dbReference type="SAM" id="SignalP"/>
    </source>
</evidence>
<reference evidence="3 4" key="1">
    <citation type="submission" date="2015-07" db="EMBL/GenBank/DDBJ databases">
        <title>Genome sequence of Ornatilinea apprima DSM 23815.</title>
        <authorList>
            <person name="Hemp J."/>
            <person name="Ward L.M."/>
            <person name="Pace L.A."/>
            <person name="Fischer W.W."/>
        </authorList>
    </citation>
    <scope>NUCLEOTIDE SEQUENCE [LARGE SCALE GENOMIC DNA]</scope>
    <source>
        <strain evidence="3 4">P3M-1</strain>
    </source>
</reference>
<dbReference type="Pfam" id="PF13529">
    <property type="entry name" value="Peptidase_C39_2"/>
    <property type="match status" value="1"/>
</dbReference>
<dbReference type="EMBL" id="LGCL01000015">
    <property type="protein sequence ID" value="KPL78969.1"/>
    <property type="molecule type" value="Genomic_DNA"/>
</dbReference>
<dbReference type="OrthoDB" id="163695at2"/>
<dbReference type="Gene3D" id="3.90.70.10">
    <property type="entry name" value="Cysteine proteinases"/>
    <property type="match status" value="1"/>
</dbReference>
<dbReference type="PANTHER" id="PTHR37806:SF1">
    <property type="entry name" value="PEPTIDASE C39-LIKE DOMAIN-CONTAINING PROTEIN"/>
    <property type="match status" value="1"/>
</dbReference>
<gene>
    <name evidence="3" type="ORF">ADN00_03490</name>
</gene>
<evidence type="ECO:0000313" key="3">
    <source>
        <dbReference type="EMBL" id="KPL78969.1"/>
    </source>
</evidence>
<dbReference type="RefSeq" id="WP_075061577.1">
    <property type="nucleotide sequence ID" value="NZ_LGCL01000015.1"/>
</dbReference>